<dbReference type="GO" id="GO:0016020">
    <property type="term" value="C:membrane"/>
    <property type="evidence" value="ECO:0007669"/>
    <property type="project" value="TreeGrafter"/>
</dbReference>
<comment type="caution">
    <text evidence="2">The sequence shown here is derived from an EMBL/GenBank/DDBJ whole genome shotgun (WGS) entry which is preliminary data.</text>
</comment>
<reference evidence="2" key="1">
    <citation type="submission" date="2020-03" db="EMBL/GenBank/DDBJ databases">
        <title>Genome of Pelagibius litoralis DSM 21314T.</title>
        <authorList>
            <person name="Wang G."/>
        </authorList>
    </citation>
    <scope>NUCLEOTIDE SEQUENCE</scope>
    <source>
        <strain evidence="2">DSM 21314</strain>
    </source>
</reference>
<evidence type="ECO:0000259" key="1">
    <source>
        <dbReference type="Pfam" id="PF12697"/>
    </source>
</evidence>
<proteinExistence type="predicted"/>
<dbReference type="InterPro" id="IPR000073">
    <property type="entry name" value="AB_hydrolase_1"/>
</dbReference>
<dbReference type="Pfam" id="PF12697">
    <property type="entry name" value="Abhydrolase_6"/>
    <property type="match status" value="1"/>
</dbReference>
<gene>
    <name evidence="2" type="ORF">HBA54_00260</name>
</gene>
<dbReference type="InterPro" id="IPR050266">
    <property type="entry name" value="AB_hydrolase_sf"/>
</dbReference>
<dbReference type="Proteomes" id="UP000761264">
    <property type="component" value="Unassembled WGS sequence"/>
</dbReference>
<dbReference type="InterPro" id="IPR029058">
    <property type="entry name" value="AB_hydrolase_fold"/>
</dbReference>
<dbReference type="PANTHER" id="PTHR43798:SF33">
    <property type="entry name" value="HYDROLASE, PUTATIVE (AFU_ORTHOLOGUE AFUA_2G14860)-RELATED"/>
    <property type="match status" value="1"/>
</dbReference>
<dbReference type="EMBL" id="JAAQPH010000001">
    <property type="protein sequence ID" value="NIA67019.1"/>
    <property type="molecule type" value="Genomic_DNA"/>
</dbReference>
<keyword evidence="3" id="KW-1185">Reference proteome</keyword>
<name>A0A967CA09_9PROT</name>
<keyword evidence="2" id="KW-0378">Hydrolase</keyword>
<evidence type="ECO:0000313" key="2">
    <source>
        <dbReference type="EMBL" id="NIA67019.1"/>
    </source>
</evidence>
<dbReference type="SUPFAM" id="SSF53474">
    <property type="entry name" value="alpha/beta-Hydrolases"/>
    <property type="match status" value="1"/>
</dbReference>
<evidence type="ECO:0000313" key="3">
    <source>
        <dbReference type="Proteomes" id="UP000761264"/>
    </source>
</evidence>
<feature type="domain" description="AB hydrolase-1" evidence="1">
    <location>
        <begin position="33"/>
        <end position="267"/>
    </location>
</feature>
<organism evidence="2 3">
    <name type="scientific">Pelagibius litoralis</name>
    <dbReference type="NCBI Taxonomy" id="374515"/>
    <lineage>
        <taxon>Bacteria</taxon>
        <taxon>Pseudomonadati</taxon>
        <taxon>Pseudomonadota</taxon>
        <taxon>Alphaproteobacteria</taxon>
        <taxon>Rhodospirillales</taxon>
        <taxon>Rhodovibrionaceae</taxon>
        <taxon>Pelagibius</taxon>
    </lineage>
</organism>
<dbReference type="Gene3D" id="3.40.50.1820">
    <property type="entry name" value="alpha/beta hydrolase"/>
    <property type="match status" value="1"/>
</dbReference>
<dbReference type="PANTHER" id="PTHR43798">
    <property type="entry name" value="MONOACYLGLYCEROL LIPASE"/>
    <property type="match status" value="1"/>
</dbReference>
<dbReference type="GO" id="GO:0016787">
    <property type="term" value="F:hydrolase activity"/>
    <property type="evidence" value="ECO:0007669"/>
    <property type="project" value="UniProtKB-KW"/>
</dbReference>
<dbReference type="RefSeq" id="WP_167220315.1">
    <property type="nucleotide sequence ID" value="NZ_JAAQPH010000001.1"/>
</dbReference>
<accession>A0A967CA09</accession>
<sequence length="284" mass="31653">MTEAHEDHLLCLSKTGFHKLSYRVYGLDHPRPIVCVHGLGRNARDFDTLAGILAAGGRRVICADVVGRGASGWLNDPMDYGYPQYLADMSSLIARLDCQAVDWVGTSMGGLIGMMLAAMPGNPIRRLVVNDVGAFIPKNALLRIFEYFGKDPYFPDLAAAEVYLREIYRSFGDLMDEQWCHLTETSLRRDGAGWRLHYDPQIAAPLEALEVDDLDLWSFWDAITCPVLLLRGAESDLLLRETAEEMTRRGPKATLREFPGCGHAPALLDRQQTEPVVTWLASES</sequence>
<protein>
    <submittedName>
        <fullName evidence="2">Alpha/beta hydrolase</fullName>
    </submittedName>
</protein>
<dbReference type="AlphaFoldDB" id="A0A967CA09"/>